<evidence type="ECO:0000313" key="11">
    <source>
        <dbReference type="RefSeq" id="XP_010417130.1"/>
    </source>
</evidence>
<keyword evidence="6 9" id="KW-0732">Signal</keyword>
<evidence type="ECO:0000256" key="3">
    <source>
        <dbReference type="ARBA" id="ARBA00022525"/>
    </source>
</evidence>
<keyword evidence="10" id="KW-1185">Reference proteome</keyword>
<dbReference type="GeneID" id="104702907"/>
<sequence length="122" mass="13064">MERTPTLVSLVSLLIIFASVVEQTRADKCNERLGPCNGCDQRCKARYGGSCESKCDGIVGMLSCTCIYQCHPRKICNAGLGYCGVSCNSQCCNAKCAQRYNGGGGFCNNVAGFSVCQCQYPC</sequence>
<comment type="subcellular location">
    <subcellularLocation>
        <location evidence="1 9">Secreted</location>
    </subcellularLocation>
</comment>
<keyword evidence="3 9" id="KW-0964">Secreted</keyword>
<feature type="signal peptide" evidence="9">
    <location>
        <begin position="1"/>
        <end position="26"/>
    </location>
</feature>
<evidence type="ECO:0000256" key="7">
    <source>
        <dbReference type="ARBA" id="ARBA00022821"/>
    </source>
</evidence>
<evidence type="ECO:0000256" key="1">
    <source>
        <dbReference type="ARBA" id="ARBA00004613"/>
    </source>
</evidence>
<evidence type="ECO:0000256" key="4">
    <source>
        <dbReference type="ARBA" id="ARBA00022529"/>
    </source>
</evidence>
<feature type="chain" id="PRO_5044957739" description="Defensin-like protein" evidence="9">
    <location>
        <begin position="27"/>
        <end position="122"/>
    </location>
</feature>
<keyword evidence="5 9" id="KW-0295">Fungicide</keyword>
<evidence type="ECO:0000256" key="2">
    <source>
        <dbReference type="ARBA" id="ARBA00006722"/>
    </source>
</evidence>
<reference evidence="10" key="1">
    <citation type="journal article" date="2014" name="Nat. Commun.">
        <title>The emerging biofuel crop Camelina sativa retains a highly undifferentiated hexaploid genome structure.</title>
        <authorList>
            <person name="Kagale S."/>
            <person name="Koh C."/>
            <person name="Nixon J."/>
            <person name="Bollina V."/>
            <person name="Clarke W.E."/>
            <person name="Tuteja R."/>
            <person name="Spillane C."/>
            <person name="Robinson S.J."/>
            <person name="Links M.G."/>
            <person name="Clarke C."/>
            <person name="Higgins E.E."/>
            <person name="Huebert T."/>
            <person name="Sharpe A.G."/>
            <person name="Parkin I.A."/>
        </authorList>
    </citation>
    <scope>NUCLEOTIDE SEQUENCE [LARGE SCALE GENOMIC DNA]</scope>
    <source>
        <strain evidence="10">cv. DH55</strain>
    </source>
</reference>
<dbReference type="PANTHER" id="PTHR36788:SF4">
    <property type="entry name" value="DEFENSIN-LIKE PROTEIN 181-RELATED"/>
    <property type="match status" value="1"/>
</dbReference>
<gene>
    <name evidence="11" type="primary">LOC104702907</name>
</gene>
<reference evidence="11" key="2">
    <citation type="submission" date="2025-08" db="UniProtKB">
        <authorList>
            <consortium name="RefSeq"/>
        </authorList>
    </citation>
    <scope>IDENTIFICATION</scope>
    <source>
        <tissue evidence="11">Leaf</tissue>
    </source>
</reference>
<keyword evidence="8" id="KW-1015">Disulfide bond</keyword>
<dbReference type="RefSeq" id="XP_010417130.1">
    <property type="nucleotide sequence ID" value="XM_010418828.1"/>
</dbReference>
<keyword evidence="4 9" id="KW-0929">Antimicrobial</keyword>
<comment type="similarity">
    <text evidence="2 9">Belongs to the DEFL family.</text>
</comment>
<dbReference type="Proteomes" id="UP000694864">
    <property type="component" value="Chromosome 7"/>
</dbReference>
<evidence type="ECO:0000256" key="5">
    <source>
        <dbReference type="ARBA" id="ARBA00022577"/>
    </source>
</evidence>
<protein>
    <recommendedName>
        <fullName evidence="9">Defensin-like protein</fullName>
    </recommendedName>
</protein>
<organism evidence="10 11">
    <name type="scientific">Camelina sativa</name>
    <name type="common">False flax</name>
    <name type="synonym">Myagrum sativum</name>
    <dbReference type="NCBI Taxonomy" id="90675"/>
    <lineage>
        <taxon>Eukaryota</taxon>
        <taxon>Viridiplantae</taxon>
        <taxon>Streptophyta</taxon>
        <taxon>Embryophyta</taxon>
        <taxon>Tracheophyta</taxon>
        <taxon>Spermatophyta</taxon>
        <taxon>Magnoliopsida</taxon>
        <taxon>eudicotyledons</taxon>
        <taxon>Gunneridae</taxon>
        <taxon>Pentapetalae</taxon>
        <taxon>rosids</taxon>
        <taxon>malvids</taxon>
        <taxon>Brassicales</taxon>
        <taxon>Brassicaceae</taxon>
        <taxon>Camelineae</taxon>
        <taxon>Camelina</taxon>
    </lineage>
</organism>
<dbReference type="InterPro" id="IPR039641">
    <property type="entry name" value="LCR"/>
</dbReference>
<accession>A0ABM0SWH0</accession>
<keyword evidence="7 9" id="KW-0611">Plant defense</keyword>
<name>A0ABM0SWH0_CAMSA</name>
<evidence type="ECO:0000313" key="10">
    <source>
        <dbReference type="Proteomes" id="UP000694864"/>
    </source>
</evidence>
<evidence type="ECO:0000256" key="9">
    <source>
        <dbReference type="RuleBase" id="RU367109"/>
    </source>
</evidence>
<evidence type="ECO:0000256" key="6">
    <source>
        <dbReference type="ARBA" id="ARBA00022729"/>
    </source>
</evidence>
<evidence type="ECO:0000256" key="8">
    <source>
        <dbReference type="ARBA" id="ARBA00023157"/>
    </source>
</evidence>
<dbReference type="PANTHER" id="PTHR36788">
    <property type="entry name" value="DEFENSIN-LIKE PROTEIN 183"/>
    <property type="match status" value="1"/>
</dbReference>
<proteinExistence type="inferred from homology"/>